<protein>
    <submittedName>
        <fullName evidence="1">Uncharacterized protein</fullName>
    </submittedName>
</protein>
<accession>A0A1W1XSB7</accession>
<evidence type="ECO:0000313" key="1">
    <source>
        <dbReference type="EMBL" id="SMC26745.1"/>
    </source>
</evidence>
<gene>
    <name evidence="1" type="ORF">SAMN02745134_02924</name>
</gene>
<keyword evidence="2" id="KW-1185">Reference proteome</keyword>
<sequence>MKYFTDELWCGINSESEKERENASSKWEKILINIVKYLKT</sequence>
<proteinExistence type="predicted"/>
<dbReference type="EMBL" id="FWXH01000014">
    <property type="protein sequence ID" value="SMC26745.1"/>
    <property type="molecule type" value="Genomic_DNA"/>
</dbReference>
<organism evidence="1 2">
    <name type="scientific">Clostridium acidisoli DSM 12555</name>
    <dbReference type="NCBI Taxonomy" id="1121291"/>
    <lineage>
        <taxon>Bacteria</taxon>
        <taxon>Bacillati</taxon>
        <taxon>Bacillota</taxon>
        <taxon>Clostridia</taxon>
        <taxon>Eubacteriales</taxon>
        <taxon>Clostridiaceae</taxon>
        <taxon>Clostridium</taxon>
    </lineage>
</organism>
<evidence type="ECO:0000313" key="2">
    <source>
        <dbReference type="Proteomes" id="UP000192468"/>
    </source>
</evidence>
<dbReference type="RefSeq" id="WP_278326946.1">
    <property type="nucleotide sequence ID" value="NZ_FWXH01000014.1"/>
</dbReference>
<reference evidence="1 2" key="1">
    <citation type="submission" date="2017-04" db="EMBL/GenBank/DDBJ databases">
        <authorList>
            <person name="Afonso C.L."/>
            <person name="Miller P.J."/>
            <person name="Scott M.A."/>
            <person name="Spackman E."/>
            <person name="Goraichik I."/>
            <person name="Dimitrov K.M."/>
            <person name="Suarez D.L."/>
            <person name="Swayne D.E."/>
        </authorList>
    </citation>
    <scope>NUCLEOTIDE SEQUENCE [LARGE SCALE GENOMIC DNA]</scope>
    <source>
        <strain evidence="1 2">DSM 12555</strain>
    </source>
</reference>
<dbReference type="Proteomes" id="UP000192468">
    <property type="component" value="Unassembled WGS sequence"/>
</dbReference>
<dbReference type="AlphaFoldDB" id="A0A1W1XSB7"/>
<dbReference type="STRING" id="1121291.SAMN02745134_02924"/>
<name>A0A1W1XSB7_9CLOT</name>